<accession>A0A523US07</accession>
<dbReference type="InterPro" id="IPR058031">
    <property type="entry name" value="AAA_lid_NorR"/>
</dbReference>
<feature type="domain" description="Response regulatory" evidence="9">
    <location>
        <begin position="5"/>
        <end position="119"/>
    </location>
</feature>
<dbReference type="InterPro" id="IPR002078">
    <property type="entry name" value="Sigma_54_int"/>
</dbReference>
<evidence type="ECO:0000256" key="7">
    <source>
        <dbReference type="PROSITE-ProRule" id="PRU00169"/>
    </source>
</evidence>
<evidence type="ECO:0000256" key="5">
    <source>
        <dbReference type="ARBA" id="ARBA00023159"/>
    </source>
</evidence>
<dbReference type="Gene3D" id="1.10.10.60">
    <property type="entry name" value="Homeodomain-like"/>
    <property type="match status" value="1"/>
</dbReference>
<dbReference type="InterPro" id="IPR009057">
    <property type="entry name" value="Homeodomain-like_sf"/>
</dbReference>
<name>A0A523US07_UNCT6</name>
<dbReference type="Pfam" id="PF25601">
    <property type="entry name" value="AAA_lid_14"/>
    <property type="match status" value="1"/>
</dbReference>
<dbReference type="InterPro" id="IPR025944">
    <property type="entry name" value="Sigma_54_int_dom_CS"/>
</dbReference>
<evidence type="ECO:0000313" key="10">
    <source>
        <dbReference type="EMBL" id="TET45323.1"/>
    </source>
</evidence>
<dbReference type="Pfam" id="PF00158">
    <property type="entry name" value="Sigma54_activat"/>
    <property type="match status" value="1"/>
</dbReference>
<dbReference type="InterPro" id="IPR001789">
    <property type="entry name" value="Sig_transdc_resp-reg_receiver"/>
</dbReference>
<dbReference type="EMBL" id="SOJN01000087">
    <property type="protein sequence ID" value="TET45323.1"/>
    <property type="molecule type" value="Genomic_DNA"/>
</dbReference>
<dbReference type="PRINTS" id="PR01590">
    <property type="entry name" value="HTHFIS"/>
</dbReference>
<dbReference type="SMART" id="SM00382">
    <property type="entry name" value="AAA"/>
    <property type="match status" value="1"/>
</dbReference>
<dbReference type="InterPro" id="IPR025662">
    <property type="entry name" value="Sigma_54_int_dom_ATP-bd_1"/>
</dbReference>
<sequence length="451" mass="50130">MSGPRVLIVDDEKVQRDLLQGFLEKEGYDVTSAASGEEAVELASSQGFEIALIDLKMPGMDGVATLRSLREKNPELAGIIMTAFASVDTAVSAMKQGAHEYLTKPIDLAELKIVLGRTVEKQRLIVENIYLKQELEARVGFEKVIAESNGMKEVLSTVARVARSKATVLLTGESGTGKEVVARAIHYASDRNKERFVPVACAALPETLLEAELFGAEKGAYTGLDRMRRGRFELADGGTLFLDEIGDIPPTIQAKLLRVLQEHEIMRLGSDKTLKVDVRVVAATNRPLKEKISEGEFREDLYYRLNVVSIEIPPLRDRREDIMSLADHFIKHFASESGKEIKGFARSAKDSLLMYDWPGNVRELENAIERAVVLSRGDTIENLDLPFPVAKAVKTDDLSMEAVEKEHLERVLCKVGWNIGKAAEILKIHRNTLAAKLKKYGLTKDRRKMDS</sequence>
<dbReference type="PANTHER" id="PTHR32071:SF119">
    <property type="entry name" value="SIGMA L-DEPENDENT TRANSCRIPTIONAL REGULATOR YPLP-RELATED"/>
    <property type="match status" value="1"/>
</dbReference>
<dbReference type="PROSITE" id="PS50110">
    <property type="entry name" value="RESPONSE_REGULATORY"/>
    <property type="match status" value="1"/>
</dbReference>
<proteinExistence type="predicted"/>
<protein>
    <submittedName>
        <fullName evidence="10">Sigma-54-dependent Fis family transcriptional regulator</fullName>
    </submittedName>
</protein>
<dbReference type="GO" id="GO:0000160">
    <property type="term" value="P:phosphorelay signal transduction system"/>
    <property type="evidence" value="ECO:0007669"/>
    <property type="project" value="InterPro"/>
</dbReference>
<dbReference type="InterPro" id="IPR003593">
    <property type="entry name" value="AAA+_ATPase"/>
</dbReference>
<reference evidence="10 11" key="1">
    <citation type="submission" date="2019-03" db="EMBL/GenBank/DDBJ databases">
        <title>Metabolic potential of uncultured bacteria and archaea associated with petroleum seepage in deep-sea sediments.</title>
        <authorList>
            <person name="Dong X."/>
            <person name="Hubert C."/>
        </authorList>
    </citation>
    <scope>NUCLEOTIDE SEQUENCE [LARGE SCALE GENOMIC DNA]</scope>
    <source>
        <strain evidence="10">E44_bin18</strain>
    </source>
</reference>
<keyword evidence="4" id="KW-0238">DNA-binding</keyword>
<feature type="domain" description="Sigma-54 factor interaction" evidence="8">
    <location>
        <begin position="144"/>
        <end position="373"/>
    </location>
</feature>
<keyword evidence="2" id="KW-0067">ATP-binding</keyword>
<dbReference type="Pfam" id="PF00072">
    <property type="entry name" value="Response_reg"/>
    <property type="match status" value="1"/>
</dbReference>
<evidence type="ECO:0000256" key="6">
    <source>
        <dbReference type="ARBA" id="ARBA00023163"/>
    </source>
</evidence>
<feature type="modified residue" description="4-aspartylphosphate" evidence="7">
    <location>
        <position position="54"/>
    </location>
</feature>
<dbReference type="Pfam" id="PF02954">
    <property type="entry name" value="HTH_8"/>
    <property type="match status" value="1"/>
</dbReference>
<dbReference type="GO" id="GO:0006355">
    <property type="term" value="P:regulation of DNA-templated transcription"/>
    <property type="evidence" value="ECO:0007669"/>
    <property type="project" value="InterPro"/>
</dbReference>
<dbReference type="InterPro" id="IPR027417">
    <property type="entry name" value="P-loop_NTPase"/>
</dbReference>
<dbReference type="SMART" id="SM00448">
    <property type="entry name" value="REC"/>
    <property type="match status" value="1"/>
</dbReference>
<comment type="caution">
    <text evidence="10">The sequence shown here is derived from an EMBL/GenBank/DDBJ whole genome shotgun (WGS) entry which is preliminary data.</text>
</comment>
<dbReference type="PROSITE" id="PS00688">
    <property type="entry name" value="SIGMA54_INTERACT_3"/>
    <property type="match status" value="1"/>
</dbReference>
<dbReference type="PROSITE" id="PS50045">
    <property type="entry name" value="SIGMA54_INTERACT_4"/>
    <property type="match status" value="1"/>
</dbReference>
<evidence type="ECO:0000259" key="9">
    <source>
        <dbReference type="PROSITE" id="PS50110"/>
    </source>
</evidence>
<dbReference type="Gene3D" id="3.40.50.2300">
    <property type="match status" value="1"/>
</dbReference>
<dbReference type="FunFam" id="3.40.50.300:FF:000006">
    <property type="entry name" value="DNA-binding transcriptional regulator NtrC"/>
    <property type="match status" value="1"/>
</dbReference>
<keyword evidence="3" id="KW-0805">Transcription regulation</keyword>
<dbReference type="Gene3D" id="3.40.50.300">
    <property type="entry name" value="P-loop containing nucleotide triphosphate hydrolases"/>
    <property type="match status" value="1"/>
</dbReference>
<dbReference type="GO" id="GO:0005524">
    <property type="term" value="F:ATP binding"/>
    <property type="evidence" value="ECO:0007669"/>
    <property type="project" value="UniProtKB-KW"/>
</dbReference>
<keyword evidence="1" id="KW-0547">Nucleotide-binding</keyword>
<evidence type="ECO:0000256" key="1">
    <source>
        <dbReference type="ARBA" id="ARBA00022741"/>
    </source>
</evidence>
<evidence type="ECO:0000256" key="2">
    <source>
        <dbReference type="ARBA" id="ARBA00022840"/>
    </source>
</evidence>
<dbReference type="PANTHER" id="PTHR32071">
    <property type="entry name" value="TRANSCRIPTIONAL REGULATORY PROTEIN"/>
    <property type="match status" value="1"/>
</dbReference>
<evidence type="ECO:0000256" key="3">
    <source>
        <dbReference type="ARBA" id="ARBA00023015"/>
    </source>
</evidence>
<dbReference type="FunFam" id="1.10.8.60:FF:000014">
    <property type="entry name" value="DNA-binding transcriptional regulator NtrC"/>
    <property type="match status" value="1"/>
</dbReference>
<gene>
    <name evidence="10" type="ORF">E3J62_07850</name>
</gene>
<organism evidence="10 11">
    <name type="scientific">candidate division TA06 bacterium</name>
    <dbReference type="NCBI Taxonomy" id="2250710"/>
    <lineage>
        <taxon>Bacteria</taxon>
        <taxon>Bacteria division TA06</taxon>
    </lineage>
</organism>
<dbReference type="Proteomes" id="UP000315525">
    <property type="component" value="Unassembled WGS sequence"/>
</dbReference>
<keyword evidence="7" id="KW-0597">Phosphoprotein</keyword>
<dbReference type="Gene3D" id="1.10.8.60">
    <property type="match status" value="1"/>
</dbReference>
<dbReference type="SUPFAM" id="SSF46689">
    <property type="entry name" value="Homeodomain-like"/>
    <property type="match status" value="1"/>
</dbReference>
<dbReference type="InterPro" id="IPR025943">
    <property type="entry name" value="Sigma_54_int_dom_ATP-bd_2"/>
</dbReference>
<dbReference type="PROSITE" id="PS00675">
    <property type="entry name" value="SIGMA54_INTERACT_1"/>
    <property type="match status" value="1"/>
</dbReference>
<evidence type="ECO:0000313" key="11">
    <source>
        <dbReference type="Proteomes" id="UP000315525"/>
    </source>
</evidence>
<dbReference type="SUPFAM" id="SSF52172">
    <property type="entry name" value="CheY-like"/>
    <property type="match status" value="1"/>
</dbReference>
<dbReference type="CDD" id="cd00009">
    <property type="entry name" value="AAA"/>
    <property type="match status" value="1"/>
</dbReference>
<keyword evidence="6" id="KW-0804">Transcription</keyword>
<keyword evidence="5" id="KW-0010">Activator</keyword>
<evidence type="ECO:0000256" key="4">
    <source>
        <dbReference type="ARBA" id="ARBA00023125"/>
    </source>
</evidence>
<dbReference type="SUPFAM" id="SSF52540">
    <property type="entry name" value="P-loop containing nucleoside triphosphate hydrolases"/>
    <property type="match status" value="1"/>
</dbReference>
<dbReference type="InterPro" id="IPR011006">
    <property type="entry name" value="CheY-like_superfamily"/>
</dbReference>
<dbReference type="AlphaFoldDB" id="A0A523US07"/>
<dbReference type="PROSITE" id="PS00676">
    <property type="entry name" value="SIGMA54_INTERACT_2"/>
    <property type="match status" value="1"/>
</dbReference>
<dbReference type="GO" id="GO:0043565">
    <property type="term" value="F:sequence-specific DNA binding"/>
    <property type="evidence" value="ECO:0007669"/>
    <property type="project" value="InterPro"/>
</dbReference>
<dbReference type="InterPro" id="IPR002197">
    <property type="entry name" value="HTH_Fis"/>
</dbReference>
<evidence type="ECO:0000259" key="8">
    <source>
        <dbReference type="PROSITE" id="PS50045"/>
    </source>
</evidence>